<evidence type="ECO:0000313" key="2">
    <source>
        <dbReference type="Proteomes" id="UP000828048"/>
    </source>
</evidence>
<keyword evidence="2" id="KW-1185">Reference proteome</keyword>
<accession>A0ACB7Y326</accession>
<comment type="caution">
    <text evidence="1">The sequence shown here is derived from an EMBL/GenBank/DDBJ whole genome shotgun (WGS) entry which is preliminary data.</text>
</comment>
<evidence type="ECO:0000313" key="1">
    <source>
        <dbReference type="EMBL" id="KAH7847883.1"/>
    </source>
</evidence>
<name>A0ACB7Y326_9ERIC</name>
<dbReference type="EMBL" id="CM037155">
    <property type="protein sequence ID" value="KAH7847883.1"/>
    <property type="molecule type" value="Genomic_DNA"/>
</dbReference>
<sequence>MVSSETLITTLTSVAPPPPATTENFHSLPFPPSKLAYLIDSTKSFKHLLQIHASLLRHNLLDSNPILTFKLQRSYSSLKRLDYSLSLFNHTQTPPNVFSYSAIIHAHSAMNLHPQALSLYVQMLTNDVVPNAFTFSALLRGCPLKPGKAIHSQAVKLACMSDTYVITGLIDVYSKGGDAKSAHQLFDQMPEKNLVSLTAMINCCAKNGDVDGARLLFDGMEEGERDIVCWNVMIDGYTQQGRPNEALDLFREMLELNVKPFEVTLLAVLSACGQLGALESGRWVHSYVVNNGMRVNVQLGTALVDMYSKCGSLDEARTIFDMIEDKDVVAWNSMIYGYAINGFTEDSLRLFTTMCRRGVYPTDITFIGLLSACVHSGLVTEGWGYFRSMKDEYHIEPKIEHYGCMVNLLGRAGHLDEAYKLIKSMKINPDPVLWGTLLGACRLHGNTVLGERIAELLLSQNLADSGTYVLLSGMYAAAGNWDGAAKVRATMKDSGVQKEPGCSSIEVNNMVHEFLAGDMRHPKCKEIYAMLEEMNGWLEAHGYTPQTDIVLHDIGEIEKKRLLEVHSEKLAIAFGLISTQPGATIRIFNNLRMCLDCHSATMLISKIKGRKIVVRDRNRFHHFVDDISFPFSITHKHFCVHHLLIHTPSHSLSSPSPSLYDFQVIIPIEKLVRRSSSWFEAICFRGVLSMVVRSIGVFCVGGVV</sequence>
<organism evidence="1 2">
    <name type="scientific">Vaccinium darrowii</name>
    <dbReference type="NCBI Taxonomy" id="229202"/>
    <lineage>
        <taxon>Eukaryota</taxon>
        <taxon>Viridiplantae</taxon>
        <taxon>Streptophyta</taxon>
        <taxon>Embryophyta</taxon>
        <taxon>Tracheophyta</taxon>
        <taxon>Spermatophyta</taxon>
        <taxon>Magnoliopsida</taxon>
        <taxon>eudicotyledons</taxon>
        <taxon>Gunneridae</taxon>
        <taxon>Pentapetalae</taxon>
        <taxon>asterids</taxon>
        <taxon>Ericales</taxon>
        <taxon>Ericaceae</taxon>
        <taxon>Vaccinioideae</taxon>
        <taxon>Vaccinieae</taxon>
        <taxon>Vaccinium</taxon>
    </lineage>
</organism>
<reference evidence="1 2" key="1">
    <citation type="journal article" date="2021" name="Hortic Res">
        <title>High-quality reference genome and annotation aids understanding of berry development for evergreen blueberry (Vaccinium darrowii).</title>
        <authorList>
            <person name="Yu J."/>
            <person name="Hulse-Kemp A.M."/>
            <person name="Babiker E."/>
            <person name="Staton M."/>
        </authorList>
    </citation>
    <scope>NUCLEOTIDE SEQUENCE [LARGE SCALE GENOMIC DNA]</scope>
    <source>
        <strain evidence="2">cv. NJ 8807/NJ 8810</strain>
        <tissue evidence="1">Young leaf</tissue>
    </source>
</reference>
<dbReference type="Proteomes" id="UP000828048">
    <property type="component" value="Chromosome 5"/>
</dbReference>
<proteinExistence type="predicted"/>
<gene>
    <name evidence="1" type="ORF">Vadar_031264</name>
</gene>
<protein>
    <submittedName>
        <fullName evidence="1">Uncharacterized protein</fullName>
    </submittedName>
</protein>